<organism evidence="2 3">
    <name type="scientific">Plasmodium ovale</name>
    <name type="common">malaria parasite P. ovale</name>
    <dbReference type="NCBI Taxonomy" id="36330"/>
    <lineage>
        <taxon>Eukaryota</taxon>
        <taxon>Sar</taxon>
        <taxon>Alveolata</taxon>
        <taxon>Apicomplexa</taxon>
        <taxon>Aconoidasida</taxon>
        <taxon>Haemosporida</taxon>
        <taxon>Plasmodiidae</taxon>
        <taxon>Plasmodium</taxon>
        <taxon>Plasmodium (Plasmodium)</taxon>
    </lineage>
</organism>
<name>A0A1C3KGJ0_PLAOA</name>
<gene>
    <name evidence="2" type="primary">PowCR01_000058300</name>
    <name evidence="2" type="ORF">POWCR01_000058300</name>
</gene>
<feature type="region of interest" description="Disordered" evidence="1">
    <location>
        <begin position="44"/>
        <end position="66"/>
    </location>
</feature>
<dbReference type="VEuPathDB" id="PlasmoDB:POWCR01_000058300"/>
<dbReference type="EMBL" id="FLRJ01000160">
    <property type="protein sequence ID" value="SBT72818.1"/>
    <property type="molecule type" value="Genomic_DNA"/>
</dbReference>
<reference evidence="2 3" key="1">
    <citation type="submission" date="2016-06" db="EMBL/GenBank/DDBJ databases">
        <authorList>
            <consortium name="Pathogen Informatics"/>
        </authorList>
    </citation>
    <scope>NUCLEOTIDE SEQUENCE [LARGE SCALE GENOMIC DNA]</scope>
</reference>
<accession>A0A1C3KGJ0</accession>
<feature type="compositionally biased region" description="Basic and acidic residues" evidence="1">
    <location>
        <begin position="46"/>
        <end position="60"/>
    </location>
</feature>
<dbReference type="AlphaFoldDB" id="A0A1C3KGJ0"/>
<proteinExistence type="predicted"/>
<protein>
    <submittedName>
        <fullName evidence="2">Uncharacterized protein</fullName>
    </submittedName>
</protein>
<sequence length="66" mass="7508">MQSTPQAQAQPNSLHEGIKLWRAERENHEEHSEQGRIHMVYQHQAATDHGDSSFKSKEDTLPPTSS</sequence>
<evidence type="ECO:0000313" key="3">
    <source>
        <dbReference type="Proteomes" id="UP000243200"/>
    </source>
</evidence>
<evidence type="ECO:0000256" key="1">
    <source>
        <dbReference type="SAM" id="MobiDB-lite"/>
    </source>
</evidence>
<evidence type="ECO:0000313" key="2">
    <source>
        <dbReference type="EMBL" id="SBT72818.1"/>
    </source>
</evidence>
<dbReference type="Proteomes" id="UP000243200">
    <property type="component" value="Unassembled WGS sequence"/>
</dbReference>